<feature type="transmembrane region" description="Helical" evidence="1">
    <location>
        <begin position="16"/>
        <end position="36"/>
    </location>
</feature>
<comment type="caution">
    <text evidence="2">The sequence shown here is derived from an EMBL/GenBank/DDBJ whole genome shotgun (WGS) entry which is preliminary data.</text>
</comment>
<keyword evidence="1" id="KW-1133">Transmembrane helix</keyword>
<accession>A0ABQ5V7J3</accession>
<protein>
    <submittedName>
        <fullName evidence="2">Uncharacterized protein</fullName>
    </submittedName>
</protein>
<feature type="transmembrane region" description="Helical" evidence="1">
    <location>
        <begin position="100"/>
        <end position="122"/>
    </location>
</feature>
<evidence type="ECO:0000256" key="1">
    <source>
        <dbReference type="SAM" id="Phobius"/>
    </source>
</evidence>
<proteinExistence type="predicted"/>
<organism evidence="2 3">
    <name type="scientific">Algimonas ampicilliniresistens</name>
    <dbReference type="NCBI Taxonomy" id="1298735"/>
    <lineage>
        <taxon>Bacteria</taxon>
        <taxon>Pseudomonadati</taxon>
        <taxon>Pseudomonadota</taxon>
        <taxon>Alphaproteobacteria</taxon>
        <taxon>Maricaulales</taxon>
        <taxon>Robiginitomaculaceae</taxon>
        <taxon>Algimonas</taxon>
    </lineage>
</organism>
<keyword evidence="1" id="KW-0472">Membrane</keyword>
<evidence type="ECO:0000313" key="3">
    <source>
        <dbReference type="Proteomes" id="UP001161391"/>
    </source>
</evidence>
<dbReference type="Proteomes" id="UP001161391">
    <property type="component" value="Unassembled WGS sequence"/>
</dbReference>
<sequence>MLITGYAPSRTKENGHIVFVVLFFVLQSIPYILHAVTTQNWHRNIRGSGILPTRKADLRPRKILDFIPPTYIATAALAFIGWLTYYLYNKGLTTAWDWQTYVTVVGVTVINFIMIAVGLNYFRGKKFGPYQAYKDQKKSIETLFRVFVFASVMLSLHLVVAEAINQNGWDEYEPLVLSLYFQAVIIFGLGEVMRRSKIENMDFSVYQKGQL</sequence>
<feature type="transmembrane region" description="Helical" evidence="1">
    <location>
        <begin position="143"/>
        <end position="164"/>
    </location>
</feature>
<dbReference type="EMBL" id="BSNK01000001">
    <property type="protein sequence ID" value="GLQ22944.1"/>
    <property type="molecule type" value="Genomic_DNA"/>
</dbReference>
<keyword evidence="3" id="KW-1185">Reference proteome</keyword>
<feature type="transmembrane region" description="Helical" evidence="1">
    <location>
        <begin position="176"/>
        <end position="193"/>
    </location>
</feature>
<feature type="transmembrane region" description="Helical" evidence="1">
    <location>
        <begin position="63"/>
        <end position="88"/>
    </location>
</feature>
<name>A0ABQ5V7J3_9PROT</name>
<gene>
    <name evidence="2" type="ORF">GCM10007853_08180</name>
</gene>
<reference evidence="2" key="1">
    <citation type="journal article" date="2014" name="Int. J. Syst. Evol. Microbiol.">
        <title>Complete genome of a new Firmicutes species belonging to the dominant human colonic microbiota ('Ruminococcus bicirculans') reveals two chromosomes and a selective capacity to utilize plant glucans.</title>
        <authorList>
            <consortium name="NISC Comparative Sequencing Program"/>
            <person name="Wegmann U."/>
            <person name="Louis P."/>
            <person name="Goesmann A."/>
            <person name="Henrissat B."/>
            <person name="Duncan S.H."/>
            <person name="Flint H.J."/>
        </authorList>
    </citation>
    <scope>NUCLEOTIDE SEQUENCE</scope>
    <source>
        <strain evidence="2">NBRC 108219</strain>
    </source>
</reference>
<reference evidence="2" key="2">
    <citation type="submission" date="2023-01" db="EMBL/GenBank/DDBJ databases">
        <title>Draft genome sequence of Algimonas ampicilliniresistens strain NBRC 108219.</title>
        <authorList>
            <person name="Sun Q."/>
            <person name="Mori K."/>
        </authorList>
    </citation>
    <scope>NUCLEOTIDE SEQUENCE</scope>
    <source>
        <strain evidence="2">NBRC 108219</strain>
    </source>
</reference>
<keyword evidence="1" id="KW-0812">Transmembrane</keyword>
<evidence type="ECO:0000313" key="2">
    <source>
        <dbReference type="EMBL" id="GLQ22944.1"/>
    </source>
</evidence>